<dbReference type="EMBL" id="AOTZ01000004">
    <property type="protein sequence ID" value="EZP77361.1"/>
    <property type="molecule type" value="Genomic_DNA"/>
</dbReference>
<dbReference type="RefSeq" id="WP_043904484.1">
    <property type="nucleotide sequence ID" value="NZ_CM002692.1"/>
</dbReference>
<gene>
    <name evidence="2" type="ORF">H839_06979</name>
</gene>
<dbReference type="InterPro" id="IPR050312">
    <property type="entry name" value="IolE/XylAMocC-like"/>
</dbReference>
<reference evidence="2 3" key="1">
    <citation type="journal article" date="2014" name="Appl. Microbiol. Biotechnol.">
        <title>Transformable facultative thermophile Geobacillus stearothermophilus NUB3621 as a host strain for metabolic engineering.</title>
        <authorList>
            <person name="Blanchard K."/>
            <person name="Robic S."/>
            <person name="Matsumura I."/>
        </authorList>
    </citation>
    <scope>NUCLEOTIDE SEQUENCE [LARGE SCALE GENOMIC DNA]</scope>
    <source>
        <strain evidence="2 3">NUB3621</strain>
    </source>
</reference>
<keyword evidence="3" id="KW-1185">Reference proteome</keyword>
<proteinExistence type="predicted"/>
<evidence type="ECO:0000313" key="3">
    <source>
        <dbReference type="Proteomes" id="UP000023566"/>
    </source>
</evidence>
<evidence type="ECO:0000259" key="1">
    <source>
        <dbReference type="Pfam" id="PF01261"/>
    </source>
</evidence>
<sequence length="280" mass="32664">MKIAFNEATTLKNSTLKKDLELCEKYGYDLIEIRLDKLREFLVDHTVEDLKTFFEHHRIKPYAFNALEFITFRDQEGYEQIRNDLQFLCQIGEVINCKTVIAVPTFDIGDYTKLEIKKETVRVLHELAQLAEPYGIRLALEFCGYPNCSVNTFAQAYDIVQEVNRDNVGIVLDCFHFHAMNSRIEDLQVADPSKIFVFHIDDCEDLPVGALRDHHRVWPGDGAIDLNRILHALKEIGYDEMASVELFRPEYWEWDIEKTIKTAKEKTEKILSSYFELSKT</sequence>
<dbReference type="InterPro" id="IPR036237">
    <property type="entry name" value="Xyl_isomerase-like_sf"/>
</dbReference>
<dbReference type="Proteomes" id="UP000023566">
    <property type="component" value="Chromosome"/>
</dbReference>
<dbReference type="InterPro" id="IPR013022">
    <property type="entry name" value="Xyl_isomerase-like_TIM-brl"/>
</dbReference>
<dbReference type="AlphaFoldDB" id="A0ABC9VFG9"/>
<dbReference type="Gene3D" id="3.20.20.150">
    <property type="entry name" value="Divalent-metal-dependent TIM barrel enzymes"/>
    <property type="match status" value="1"/>
</dbReference>
<accession>A0ABC9VFG9</accession>
<protein>
    <submittedName>
        <fullName evidence="2">Xylose isomerase</fullName>
    </submittedName>
</protein>
<comment type="caution">
    <text evidence="2">The sequence shown here is derived from an EMBL/GenBank/DDBJ whole genome shotgun (WGS) entry which is preliminary data.</text>
</comment>
<organism evidence="2 3">
    <name type="scientific">Parageobacillus genomosp. 1</name>
    <dbReference type="NCBI Taxonomy" id="1295642"/>
    <lineage>
        <taxon>Bacteria</taxon>
        <taxon>Bacillati</taxon>
        <taxon>Bacillota</taxon>
        <taxon>Bacilli</taxon>
        <taxon>Bacillales</taxon>
        <taxon>Anoxybacillaceae</taxon>
        <taxon>Parageobacillus</taxon>
    </lineage>
</organism>
<name>A0ABC9VFG9_9BACL</name>
<evidence type="ECO:0000313" key="2">
    <source>
        <dbReference type="EMBL" id="EZP77361.1"/>
    </source>
</evidence>
<dbReference type="PANTHER" id="PTHR12110:SF21">
    <property type="entry name" value="XYLOSE ISOMERASE-LIKE TIM BARREL DOMAIN-CONTAINING PROTEIN"/>
    <property type="match status" value="1"/>
</dbReference>
<dbReference type="SUPFAM" id="SSF51658">
    <property type="entry name" value="Xylose isomerase-like"/>
    <property type="match status" value="1"/>
</dbReference>
<dbReference type="PANTHER" id="PTHR12110">
    <property type="entry name" value="HYDROXYPYRUVATE ISOMERASE"/>
    <property type="match status" value="1"/>
</dbReference>
<feature type="domain" description="Xylose isomerase-like TIM barrel" evidence="1">
    <location>
        <begin position="20"/>
        <end position="257"/>
    </location>
</feature>
<keyword evidence="2" id="KW-0413">Isomerase</keyword>
<dbReference type="Pfam" id="PF01261">
    <property type="entry name" value="AP_endonuc_2"/>
    <property type="match status" value="1"/>
</dbReference>
<dbReference type="GO" id="GO:0016853">
    <property type="term" value="F:isomerase activity"/>
    <property type="evidence" value="ECO:0007669"/>
    <property type="project" value="UniProtKB-KW"/>
</dbReference>